<comment type="catalytic activity">
    <reaction evidence="6 7">
        <text>cytidine(34) in tRNA(Ile2) + L-lysine + ATP = lysidine(34) in tRNA(Ile2) + AMP + diphosphate + H(+)</text>
        <dbReference type="Rhea" id="RHEA:43744"/>
        <dbReference type="Rhea" id="RHEA-COMP:10625"/>
        <dbReference type="Rhea" id="RHEA-COMP:10670"/>
        <dbReference type="ChEBI" id="CHEBI:15378"/>
        <dbReference type="ChEBI" id="CHEBI:30616"/>
        <dbReference type="ChEBI" id="CHEBI:32551"/>
        <dbReference type="ChEBI" id="CHEBI:33019"/>
        <dbReference type="ChEBI" id="CHEBI:82748"/>
        <dbReference type="ChEBI" id="CHEBI:83665"/>
        <dbReference type="ChEBI" id="CHEBI:456215"/>
        <dbReference type="EC" id="6.3.4.19"/>
    </reaction>
</comment>
<dbReference type="Gene3D" id="1.20.59.20">
    <property type="match status" value="1"/>
</dbReference>
<evidence type="ECO:0000256" key="7">
    <source>
        <dbReference type="HAMAP-Rule" id="MF_01161"/>
    </source>
</evidence>
<accession>A0A1I2GVS3</accession>
<evidence type="ECO:0000256" key="4">
    <source>
        <dbReference type="ARBA" id="ARBA00022741"/>
    </source>
</evidence>
<dbReference type="GO" id="GO:0005737">
    <property type="term" value="C:cytoplasm"/>
    <property type="evidence" value="ECO:0007669"/>
    <property type="project" value="UniProtKB-SubCell"/>
</dbReference>
<evidence type="ECO:0000256" key="5">
    <source>
        <dbReference type="ARBA" id="ARBA00022840"/>
    </source>
</evidence>
<protein>
    <recommendedName>
        <fullName evidence="7">tRNA(Ile)-lysidine synthase</fullName>
        <ecNumber evidence="7">6.3.4.19</ecNumber>
    </recommendedName>
    <alternativeName>
        <fullName evidence="7">tRNA(Ile)-2-lysyl-cytidine synthase</fullName>
    </alternativeName>
    <alternativeName>
        <fullName evidence="7">tRNA(Ile)-lysidine synthetase</fullName>
    </alternativeName>
</protein>
<dbReference type="GO" id="GO:0032267">
    <property type="term" value="F:tRNA(Ile)-lysidine synthase activity"/>
    <property type="evidence" value="ECO:0007669"/>
    <property type="project" value="UniProtKB-EC"/>
</dbReference>
<dbReference type="PANTHER" id="PTHR43033:SF1">
    <property type="entry name" value="TRNA(ILE)-LYSIDINE SYNTHASE-RELATED"/>
    <property type="match status" value="1"/>
</dbReference>
<dbReference type="InterPro" id="IPR011063">
    <property type="entry name" value="TilS/TtcA_N"/>
</dbReference>
<sequence>MLPTPDVVAGRRAVRAVLAVEGDGAETEGARPRLVVACSGGADSLALAACVALEGLRGLAVVVDHGLQPGSADVAQRAADQCRGLGLDAVVVPVVVTASGGPEAAARSARYAALEGVRAERVPGGPILLGHTLDDQAETVLLALARGSGARALAGMPAARGSLRRPFLGLRRAQTEQICADLGLTPWQDPTNAAPADGAGWPLRSQVRASVLPELVRVLGPGVPAALARTAVLLRDDDAALEEIADELRARAAGAEGLDVALLAEAPPAVRRRALRAAAAAAGAGALTQVHLAQLDALVVAWHGQGPAHLPGGVRAQRTCGRLVLHTPTPA</sequence>
<dbReference type="RefSeq" id="WP_093378069.1">
    <property type="nucleotide sequence ID" value="NZ_BNAN01000003.1"/>
</dbReference>
<gene>
    <name evidence="7" type="primary">tilS</name>
    <name evidence="10" type="ORF">SAMN04488035_2008</name>
</gene>
<feature type="binding site" evidence="7">
    <location>
        <begin position="39"/>
        <end position="44"/>
    </location>
    <ligand>
        <name>ATP</name>
        <dbReference type="ChEBI" id="CHEBI:30616"/>
    </ligand>
</feature>
<keyword evidence="2 7" id="KW-0436">Ligase</keyword>
<dbReference type="InterPro" id="IPR015262">
    <property type="entry name" value="tRNA_Ile_lys_synt_subst-bd"/>
</dbReference>
<dbReference type="InterPro" id="IPR012795">
    <property type="entry name" value="tRNA_Ile_lys_synt_N"/>
</dbReference>
<keyword evidence="5 7" id="KW-0067">ATP-binding</keyword>
<evidence type="ECO:0000256" key="6">
    <source>
        <dbReference type="ARBA" id="ARBA00048539"/>
    </source>
</evidence>
<proteinExistence type="inferred from homology"/>
<dbReference type="Proteomes" id="UP000198520">
    <property type="component" value="Unassembled WGS sequence"/>
</dbReference>
<dbReference type="EC" id="6.3.4.19" evidence="7"/>
<name>A0A1I2GVS3_9MICO</name>
<keyword evidence="3 7" id="KW-0819">tRNA processing</keyword>
<evidence type="ECO:0000256" key="2">
    <source>
        <dbReference type="ARBA" id="ARBA00022598"/>
    </source>
</evidence>
<feature type="domain" description="tRNA(Ile)-lysidine/2-thiocytidine synthase N-terminal" evidence="8">
    <location>
        <begin position="34"/>
        <end position="194"/>
    </location>
</feature>
<dbReference type="InterPro" id="IPR012094">
    <property type="entry name" value="tRNA_Ile_lys_synt"/>
</dbReference>
<dbReference type="AlphaFoldDB" id="A0A1I2GVS3"/>
<dbReference type="HAMAP" id="MF_01161">
    <property type="entry name" value="tRNA_Ile_lys_synt"/>
    <property type="match status" value="1"/>
</dbReference>
<dbReference type="NCBIfam" id="TIGR02432">
    <property type="entry name" value="lysidine_TilS_N"/>
    <property type="match status" value="1"/>
</dbReference>
<evidence type="ECO:0000313" key="11">
    <source>
        <dbReference type="Proteomes" id="UP000198520"/>
    </source>
</evidence>
<dbReference type="STRING" id="285351.SAMN04488035_2008"/>
<dbReference type="GO" id="GO:0005524">
    <property type="term" value="F:ATP binding"/>
    <property type="evidence" value="ECO:0007669"/>
    <property type="project" value="UniProtKB-UniRule"/>
</dbReference>
<comment type="domain">
    <text evidence="7">The N-terminal region contains the highly conserved SGGXDS motif, predicted to be a P-loop motif involved in ATP binding.</text>
</comment>
<evidence type="ECO:0000256" key="3">
    <source>
        <dbReference type="ARBA" id="ARBA00022694"/>
    </source>
</evidence>
<evidence type="ECO:0000256" key="1">
    <source>
        <dbReference type="ARBA" id="ARBA00022490"/>
    </source>
</evidence>
<organism evidence="10 11">
    <name type="scientific">Flavimobilis marinus</name>
    <dbReference type="NCBI Taxonomy" id="285351"/>
    <lineage>
        <taxon>Bacteria</taxon>
        <taxon>Bacillati</taxon>
        <taxon>Actinomycetota</taxon>
        <taxon>Actinomycetes</taxon>
        <taxon>Micrococcales</taxon>
        <taxon>Jonesiaceae</taxon>
        <taxon>Flavimobilis</taxon>
    </lineage>
</organism>
<dbReference type="GO" id="GO:0006400">
    <property type="term" value="P:tRNA modification"/>
    <property type="evidence" value="ECO:0007669"/>
    <property type="project" value="UniProtKB-UniRule"/>
</dbReference>
<dbReference type="OrthoDB" id="5244702at2"/>
<reference evidence="11" key="1">
    <citation type="submission" date="2016-10" db="EMBL/GenBank/DDBJ databases">
        <authorList>
            <person name="Varghese N."/>
            <person name="Submissions S."/>
        </authorList>
    </citation>
    <scope>NUCLEOTIDE SEQUENCE [LARGE SCALE GENOMIC DNA]</scope>
    <source>
        <strain evidence="11">DSM 19083</strain>
    </source>
</reference>
<comment type="function">
    <text evidence="7">Ligates lysine onto the cytidine present at position 34 of the AUA codon-specific tRNA(Ile) that contains the anticodon CAU, in an ATP-dependent manner. Cytidine is converted to lysidine, thus changing the amino acid specificity of the tRNA from methionine to isoleucine.</text>
</comment>
<dbReference type="Pfam" id="PF01171">
    <property type="entry name" value="ATP_bind_3"/>
    <property type="match status" value="1"/>
</dbReference>
<evidence type="ECO:0000259" key="8">
    <source>
        <dbReference type="Pfam" id="PF01171"/>
    </source>
</evidence>
<comment type="similarity">
    <text evidence="7">Belongs to the tRNA(Ile)-lysidine synthase family.</text>
</comment>
<dbReference type="SUPFAM" id="SSF82829">
    <property type="entry name" value="MesJ substrate recognition domain-like"/>
    <property type="match status" value="1"/>
</dbReference>
<evidence type="ECO:0000313" key="10">
    <source>
        <dbReference type="EMBL" id="SFF21318.1"/>
    </source>
</evidence>
<dbReference type="EMBL" id="FONZ01000003">
    <property type="protein sequence ID" value="SFF21318.1"/>
    <property type="molecule type" value="Genomic_DNA"/>
</dbReference>
<keyword evidence="1 7" id="KW-0963">Cytoplasm</keyword>
<feature type="domain" description="tRNA(Ile)-lysidine synthase substrate-binding" evidence="9">
    <location>
        <begin position="258"/>
        <end position="320"/>
    </location>
</feature>
<dbReference type="Pfam" id="PF09179">
    <property type="entry name" value="TilS"/>
    <property type="match status" value="1"/>
</dbReference>
<keyword evidence="4 7" id="KW-0547">Nucleotide-binding</keyword>
<dbReference type="SUPFAM" id="SSF52402">
    <property type="entry name" value="Adenine nucleotide alpha hydrolases-like"/>
    <property type="match status" value="1"/>
</dbReference>
<dbReference type="CDD" id="cd01992">
    <property type="entry name" value="TilS_N"/>
    <property type="match status" value="1"/>
</dbReference>
<evidence type="ECO:0000259" key="9">
    <source>
        <dbReference type="Pfam" id="PF09179"/>
    </source>
</evidence>
<keyword evidence="11" id="KW-1185">Reference proteome</keyword>
<comment type="subcellular location">
    <subcellularLocation>
        <location evidence="7">Cytoplasm</location>
    </subcellularLocation>
</comment>
<dbReference type="InterPro" id="IPR014729">
    <property type="entry name" value="Rossmann-like_a/b/a_fold"/>
</dbReference>
<dbReference type="Gene3D" id="3.40.50.620">
    <property type="entry name" value="HUPs"/>
    <property type="match status" value="1"/>
</dbReference>
<dbReference type="PANTHER" id="PTHR43033">
    <property type="entry name" value="TRNA(ILE)-LYSIDINE SYNTHASE-RELATED"/>
    <property type="match status" value="1"/>
</dbReference>